<name>A0AAU7DJS4_9BACT</name>
<keyword evidence="1" id="KW-0732">Signal</keyword>
<evidence type="ECO:0000313" key="3">
    <source>
        <dbReference type="EMBL" id="XBH17580.1"/>
    </source>
</evidence>
<dbReference type="GO" id="GO:0008237">
    <property type="term" value="F:metallopeptidase activity"/>
    <property type="evidence" value="ECO:0007669"/>
    <property type="project" value="InterPro"/>
</dbReference>
<dbReference type="PANTHER" id="PTHR43421">
    <property type="entry name" value="METALLOPROTEASE PMBA"/>
    <property type="match status" value="1"/>
</dbReference>
<dbReference type="SUPFAM" id="SSF111283">
    <property type="entry name" value="Putative modulator of DNA gyrase, PmbA/TldD"/>
    <property type="match status" value="1"/>
</dbReference>
<feature type="signal peptide" evidence="1">
    <location>
        <begin position="1"/>
        <end position="28"/>
    </location>
</feature>
<feature type="chain" id="PRO_5043627267" evidence="1">
    <location>
        <begin position="29"/>
        <end position="555"/>
    </location>
</feature>
<organism evidence="3">
    <name type="scientific">Telmatobacter sp. DSM 110680</name>
    <dbReference type="NCBI Taxonomy" id="3036704"/>
    <lineage>
        <taxon>Bacteria</taxon>
        <taxon>Pseudomonadati</taxon>
        <taxon>Acidobacteriota</taxon>
        <taxon>Terriglobia</taxon>
        <taxon>Terriglobales</taxon>
        <taxon>Acidobacteriaceae</taxon>
        <taxon>Telmatobacter</taxon>
    </lineage>
</organism>
<dbReference type="GO" id="GO:0006508">
    <property type="term" value="P:proteolysis"/>
    <property type="evidence" value="ECO:0007669"/>
    <property type="project" value="InterPro"/>
</dbReference>
<evidence type="ECO:0000259" key="2">
    <source>
        <dbReference type="Pfam" id="PF19289"/>
    </source>
</evidence>
<dbReference type="GO" id="GO:0005829">
    <property type="term" value="C:cytosol"/>
    <property type="evidence" value="ECO:0007669"/>
    <property type="project" value="TreeGrafter"/>
</dbReference>
<dbReference type="RefSeq" id="WP_348262804.1">
    <property type="nucleotide sequence ID" value="NZ_CP121196.1"/>
</dbReference>
<evidence type="ECO:0000256" key="1">
    <source>
        <dbReference type="SAM" id="SignalP"/>
    </source>
</evidence>
<reference evidence="3" key="1">
    <citation type="submission" date="2023-03" db="EMBL/GenBank/DDBJ databases">
        <title>Edaphobacter sp.</title>
        <authorList>
            <person name="Huber K.J."/>
            <person name="Papendorf J."/>
            <person name="Pilke C."/>
            <person name="Bunk B."/>
            <person name="Sproeer C."/>
            <person name="Pester M."/>
        </authorList>
    </citation>
    <scope>NUCLEOTIDE SEQUENCE</scope>
    <source>
        <strain evidence="3">DSM 110680</strain>
    </source>
</reference>
<sequence>MKPTRRIANLFTAGLLSAAILVPHSATAQATRADAEKDPVLKAMLDELDRSMAHLQLPGFEKPYFIEYRIEEVQDFETRASYGAAEGSQHSHARVARISVRVGDYKTDNSGPRGEGALQLTAIDDDPIALRSSLWTGTDQAYKSALAAFAQKQAELKQVQTPPQADDFSKAKPIISLADPVKLSVDEKSWEERVARDSGVYRSDPAVSAGQHDIQYSTASFHARVTTTWIVSSEGAIVRKISSNYSESFGVGTQADDGMRLDRSYGTSGVALSDLDNADAFKKHVVTLITSLGELRKAPLVEEEYHGPVLLSADASADTLHSLLASGVTATRPKLGTEARTNGPFASSYHARILPEFLTVVDDPALKSYEGKDLVGSYSVDDEAVPAQTVKLVAEGHLENYLIGRTPVRDFPESNGHARAGVTGPPRPVIGVLKVTAQQGLTDEELTKKLLGIAKDRGLKSVYYVETLGAESTPRLLYRIDLDGKRTLVRGAVLDDLDQRALRSGVEAAGKNLWVANYATEVPETVLAPALLFSDVTVKRANETNDKLPYYPPPD</sequence>
<proteinExistence type="predicted"/>
<protein>
    <submittedName>
        <fullName evidence="3">Metallopeptidase TldD-related protein</fullName>
    </submittedName>
</protein>
<dbReference type="InterPro" id="IPR045569">
    <property type="entry name" value="Metalloprtase-TldD/E_C"/>
</dbReference>
<feature type="domain" description="Metalloprotease TldD/E C-terminal" evidence="2">
    <location>
        <begin position="308"/>
        <end position="538"/>
    </location>
</feature>
<dbReference type="InterPro" id="IPR047657">
    <property type="entry name" value="PmbA"/>
</dbReference>
<dbReference type="EMBL" id="CP121196">
    <property type="protein sequence ID" value="XBH17580.1"/>
    <property type="molecule type" value="Genomic_DNA"/>
</dbReference>
<dbReference type="PANTHER" id="PTHR43421:SF1">
    <property type="entry name" value="METALLOPROTEASE PMBA"/>
    <property type="match status" value="1"/>
</dbReference>
<dbReference type="Pfam" id="PF19289">
    <property type="entry name" value="PmbA_TldD_3rd"/>
    <property type="match status" value="1"/>
</dbReference>
<gene>
    <name evidence="3" type="ORF">P8935_23810</name>
</gene>
<accession>A0AAU7DJS4</accession>
<dbReference type="InterPro" id="IPR036059">
    <property type="entry name" value="TldD/PmbA_sf"/>
</dbReference>
<dbReference type="AlphaFoldDB" id="A0AAU7DJS4"/>